<evidence type="ECO:0000256" key="4">
    <source>
        <dbReference type="ARBA" id="ARBA00023004"/>
    </source>
</evidence>
<dbReference type="AlphaFoldDB" id="A0A382CCZ4"/>
<keyword evidence="5" id="KW-0411">Iron-sulfur</keyword>
<evidence type="ECO:0000256" key="5">
    <source>
        <dbReference type="ARBA" id="ARBA00023014"/>
    </source>
</evidence>
<proteinExistence type="predicted"/>
<dbReference type="GO" id="GO:0046872">
    <property type="term" value="F:metal ion binding"/>
    <property type="evidence" value="ECO:0007669"/>
    <property type="project" value="UniProtKB-KW"/>
</dbReference>
<dbReference type="PANTHER" id="PTHR21266">
    <property type="entry name" value="IRON-SULFUR DOMAIN CONTAINING PROTEIN"/>
    <property type="match status" value="1"/>
</dbReference>
<keyword evidence="2" id="KW-0479">Metal-binding</keyword>
<dbReference type="PROSITE" id="PS51296">
    <property type="entry name" value="RIESKE"/>
    <property type="match status" value="1"/>
</dbReference>
<keyword evidence="4" id="KW-0408">Iron</keyword>
<dbReference type="Gene3D" id="2.102.10.10">
    <property type="entry name" value="Rieske [2Fe-2S] iron-sulphur domain"/>
    <property type="match status" value="1"/>
</dbReference>
<feature type="non-terminal residue" evidence="7">
    <location>
        <position position="98"/>
    </location>
</feature>
<dbReference type="PANTHER" id="PTHR21266:SF60">
    <property type="entry name" value="3-KETOSTEROID-9-ALPHA-MONOOXYGENASE, OXYGENASE COMPONENT"/>
    <property type="match status" value="1"/>
</dbReference>
<dbReference type="Pfam" id="PF00355">
    <property type="entry name" value="Rieske"/>
    <property type="match status" value="1"/>
</dbReference>
<evidence type="ECO:0000256" key="1">
    <source>
        <dbReference type="ARBA" id="ARBA00022714"/>
    </source>
</evidence>
<dbReference type="EMBL" id="UINC01033835">
    <property type="protein sequence ID" value="SVB23729.1"/>
    <property type="molecule type" value="Genomic_DNA"/>
</dbReference>
<protein>
    <recommendedName>
        <fullName evidence="6">Rieske domain-containing protein</fullName>
    </recommendedName>
</protein>
<dbReference type="InterPro" id="IPR017941">
    <property type="entry name" value="Rieske_2Fe-2S"/>
</dbReference>
<organism evidence="7">
    <name type="scientific">marine metagenome</name>
    <dbReference type="NCBI Taxonomy" id="408172"/>
    <lineage>
        <taxon>unclassified sequences</taxon>
        <taxon>metagenomes</taxon>
        <taxon>ecological metagenomes</taxon>
    </lineage>
</organism>
<evidence type="ECO:0000256" key="2">
    <source>
        <dbReference type="ARBA" id="ARBA00022723"/>
    </source>
</evidence>
<sequence>MYINFWYPIAISEEVKADEPLRVEVLSLKFVAFRDTDGTAHVLSDTCTHRGGSLGKGWVKDSCVICPYHGWRYDGSGKCTTIPSIGYDGKPPPRAKVD</sequence>
<evidence type="ECO:0000256" key="3">
    <source>
        <dbReference type="ARBA" id="ARBA00023002"/>
    </source>
</evidence>
<accession>A0A382CCZ4</accession>
<evidence type="ECO:0000259" key="6">
    <source>
        <dbReference type="PROSITE" id="PS51296"/>
    </source>
</evidence>
<gene>
    <name evidence="7" type="ORF">METZ01_LOCUS176583</name>
</gene>
<keyword evidence="3" id="KW-0560">Oxidoreductase</keyword>
<dbReference type="SUPFAM" id="SSF50022">
    <property type="entry name" value="ISP domain"/>
    <property type="match status" value="1"/>
</dbReference>
<dbReference type="InterPro" id="IPR050584">
    <property type="entry name" value="Cholesterol_7-desaturase"/>
</dbReference>
<dbReference type="GO" id="GO:0005737">
    <property type="term" value="C:cytoplasm"/>
    <property type="evidence" value="ECO:0007669"/>
    <property type="project" value="TreeGrafter"/>
</dbReference>
<feature type="domain" description="Rieske" evidence="6">
    <location>
        <begin position="6"/>
        <end position="98"/>
    </location>
</feature>
<dbReference type="GO" id="GO:0016491">
    <property type="term" value="F:oxidoreductase activity"/>
    <property type="evidence" value="ECO:0007669"/>
    <property type="project" value="UniProtKB-KW"/>
</dbReference>
<name>A0A382CCZ4_9ZZZZ</name>
<reference evidence="7" key="1">
    <citation type="submission" date="2018-05" db="EMBL/GenBank/DDBJ databases">
        <authorList>
            <person name="Lanie J.A."/>
            <person name="Ng W.-L."/>
            <person name="Kazmierczak K.M."/>
            <person name="Andrzejewski T.M."/>
            <person name="Davidsen T.M."/>
            <person name="Wayne K.J."/>
            <person name="Tettelin H."/>
            <person name="Glass J.I."/>
            <person name="Rusch D."/>
            <person name="Podicherti R."/>
            <person name="Tsui H.-C.T."/>
            <person name="Winkler M.E."/>
        </authorList>
    </citation>
    <scope>NUCLEOTIDE SEQUENCE</scope>
</reference>
<dbReference type="GO" id="GO:0051537">
    <property type="term" value="F:2 iron, 2 sulfur cluster binding"/>
    <property type="evidence" value="ECO:0007669"/>
    <property type="project" value="UniProtKB-KW"/>
</dbReference>
<evidence type="ECO:0000313" key="7">
    <source>
        <dbReference type="EMBL" id="SVB23729.1"/>
    </source>
</evidence>
<keyword evidence="1" id="KW-0001">2Fe-2S</keyword>
<dbReference type="InterPro" id="IPR036922">
    <property type="entry name" value="Rieske_2Fe-2S_sf"/>
</dbReference>